<accession>A0A9P7U0D6</accession>
<dbReference type="EMBL" id="SRRH01000527">
    <property type="protein sequence ID" value="KAG6287690.1"/>
    <property type="molecule type" value="Genomic_DNA"/>
</dbReference>
<dbReference type="PANTHER" id="PTHR46791:SF5">
    <property type="entry name" value="CLR5 DOMAIN-CONTAINING PROTEIN-RELATED"/>
    <property type="match status" value="1"/>
</dbReference>
<sequence>MTNKRTDISSLREMILDLICEDYRHDEILSRVNEQLDAQGQRAISLRTLRRFIQDWSLDKANLDDVRELIQTLIHKGSRQGDILRKVNERLRGHNQRAISLRTLQRKIKDWGFNRIDTNSVREVIQTQLGNGYQPLELIERVNTQLSAENQCGISLRTLQKHLKEWGLDRKTKHERFLQESYEDITELIVQQVPIVTILRSMNEALEEEGLPRISERTFYKHLESWGFQRQERVRITDELVDCVRYRFFVYGLSDRSILRDVQKLDKLPCTAYAIRKIRYQYGMKRRYRTEEERLSNLLRAIEFIESDLQKSPAVLSMGREYLYVYVRQQGLVLVARNRLYNFYRYVFPEEVLSRSPGNLMHRGNFYVPGPNFFWCLDGYEKLSRFGFQVYACIDAYSRCIIWMYCGRSATTALSTLKQYLRTVKTLGMRPLLTRSDRGRETPLWVAAQATLADANPVTVTYEDANGNQRTFTQGNQINSCHHYGQSIRNVRIESWWRLLRGAVAQTWIRYFNILASRTEFDGTLADQIALYAIYGSIIRNMFAKFVQVSNSHTIRKQVNREHVVSGQPIDLYNSDSVQNWGVRINEDDNADDRMALNQMLDPLESVDIDRLLGEETEVWCAARLQEMGFFEATITDPKEPHKEFYLRLREQVRAHQDSGAQPILQLSPIPLGGLSEYMSLIDGFNGRREDSSPRGNPIPPEFLEDNGSF</sequence>
<dbReference type="AlphaFoldDB" id="A0A9P7U0D6"/>
<evidence type="ECO:0000313" key="4">
    <source>
        <dbReference type="Proteomes" id="UP000707071"/>
    </source>
</evidence>
<organism evidence="3 4">
    <name type="scientific">Claviceps aff. purpurea</name>
    <dbReference type="NCBI Taxonomy" id="1967640"/>
    <lineage>
        <taxon>Eukaryota</taxon>
        <taxon>Fungi</taxon>
        <taxon>Dikarya</taxon>
        <taxon>Ascomycota</taxon>
        <taxon>Pezizomycotina</taxon>
        <taxon>Sordariomycetes</taxon>
        <taxon>Hypocreomycetidae</taxon>
        <taxon>Hypocreales</taxon>
        <taxon>Clavicipitaceae</taxon>
        <taxon>Claviceps</taxon>
    </lineage>
</organism>
<keyword evidence="4" id="KW-1185">Reference proteome</keyword>
<comment type="caution">
    <text evidence="3">The sequence shown here is derived from an EMBL/GenBank/DDBJ whole genome shotgun (WGS) entry which is preliminary data.</text>
</comment>
<reference evidence="3 4" key="1">
    <citation type="journal article" date="2020" name="bioRxiv">
        <title>Whole genome comparisons of ergot fungi reveals the divergence and evolution of species within the genus Claviceps are the result of varying mechanisms driving genome evolution and host range expansion.</title>
        <authorList>
            <person name="Wyka S.A."/>
            <person name="Mondo S.J."/>
            <person name="Liu M."/>
            <person name="Dettman J."/>
            <person name="Nalam V."/>
            <person name="Broders K.D."/>
        </authorList>
    </citation>
    <scope>NUCLEOTIDE SEQUENCE [LARGE SCALE GENOMIC DNA]</scope>
    <source>
        <strain evidence="3 4">Clav52</strain>
    </source>
</reference>
<dbReference type="PANTHER" id="PTHR46791">
    <property type="entry name" value="EXPRESSED PROTEIN"/>
    <property type="match status" value="1"/>
</dbReference>
<feature type="region of interest" description="Disordered" evidence="1">
    <location>
        <begin position="686"/>
        <end position="710"/>
    </location>
</feature>
<evidence type="ECO:0000256" key="1">
    <source>
        <dbReference type="SAM" id="MobiDB-lite"/>
    </source>
</evidence>
<evidence type="ECO:0000259" key="2">
    <source>
        <dbReference type="Pfam" id="PF24764"/>
    </source>
</evidence>
<dbReference type="InterPro" id="IPR058913">
    <property type="entry name" value="Integrase_dom_put"/>
</dbReference>
<name>A0A9P7U0D6_9HYPO</name>
<dbReference type="Pfam" id="PF24764">
    <property type="entry name" value="rva_4"/>
    <property type="match status" value="1"/>
</dbReference>
<gene>
    <name evidence="3" type="ORF">E4U09_006002</name>
</gene>
<evidence type="ECO:0000313" key="3">
    <source>
        <dbReference type="EMBL" id="KAG6287690.1"/>
    </source>
</evidence>
<protein>
    <recommendedName>
        <fullName evidence="2">Integrase core domain-containing protein</fullName>
    </recommendedName>
</protein>
<dbReference type="Proteomes" id="UP000707071">
    <property type="component" value="Unassembled WGS sequence"/>
</dbReference>
<proteinExistence type="predicted"/>
<feature type="domain" description="Integrase core" evidence="2">
    <location>
        <begin position="366"/>
        <end position="579"/>
    </location>
</feature>